<dbReference type="EMBL" id="VJMJ01000202">
    <property type="protein sequence ID" value="KAF0727088.1"/>
    <property type="molecule type" value="Genomic_DNA"/>
</dbReference>
<evidence type="ECO:0000313" key="2">
    <source>
        <dbReference type="Proteomes" id="UP000481153"/>
    </source>
</evidence>
<name>A0A6G0WIP2_9STRA</name>
<comment type="caution">
    <text evidence="1">The sequence shown here is derived from an EMBL/GenBank/DDBJ whole genome shotgun (WGS) entry which is preliminary data.</text>
</comment>
<protein>
    <submittedName>
        <fullName evidence="1">Uncharacterized protein</fullName>
    </submittedName>
</protein>
<evidence type="ECO:0000313" key="1">
    <source>
        <dbReference type="EMBL" id="KAF0727088.1"/>
    </source>
</evidence>
<sequence length="183" mass="20701">MIATSSGWQWLVELAGRGLVGHVTVEIVNKHQRRSFDIWRKHTFQTCPSGNVGISSVSMMPPGHPLMTNRIGSFPPSARIVKTAVIRYECFSPPEIFDEPPRTAYVRGSTLPLLIILASQIIFDGISIKSDCRQVFLCHFGHGCTLSAEAMTVRESFQQTYHSFAWYFKHLWSSVQPENSRME</sequence>
<reference evidence="1 2" key="1">
    <citation type="submission" date="2019-07" db="EMBL/GenBank/DDBJ databases">
        <title>Genomics analysis of Aphanomyces spp. identifies a new class of oomycete effector associated with host adaptation.</title>
        <authorList>
            <person name="Gaulin E."/>
        </authorList>
    </citation>
    <scope>NUCLEOTIDE SEQUENCE [LARGE SCALE GENOMIC DNA]</scope>
    <source>
        <strain evidence="1 2">ATCC 201684</strain>
    </source>
</reference>
<keyword evidence="2" id="KW-1185">Reference proteome</keyword>
<dbReference type="Proteomes" id="UP000481153">
    <property type="component" value="Unassembled WGS sequence"/>
</dbReference>
<gene>
    <name evidence="1" type="ORF">Ae201684_014825</name>
</gene>
<accession>A0A6G0WIP2</accession>
<organism evidence="1 2">
    <name type="scientific">Aphanomyces euteiches</name>
    <dbReference type="NCBI Taxonomy" id="100861"/>
    <lineage>
        <taxon>Eukaryota</taxon>
        <taxon>Sar</taxon>
        <taxon>Stramenopiles</taxon>
        <taxon>Oomycota</taxon>
        <taxon>Saprolegniomycetes</taxon>
        <taxon>Saprolegniales</taxon>
        <taxon>Verrucalvaceae</taxon>
        <taxon>Aphanomyces</taxon>
    </lineage>
</organism>
<dbReference type="AlphaFoldDB" id="A0A6G0WIP2"/>
<proteinExistence type="predicted"/>